<dbReference type="PANTHER" id="PTHR31286:SF176">
    <property type="entry name" value="DUF4283 DOMAIN PROTEIN"/>
    <property type="match status" value="1"/>
</dbReference>
<keyword evidence="2" id="KW-1185">Reference proteome</keyword>
<reference evidence="1 2" key="1">
    <citation type="journal article" date="2012" name="Nat. Biotechnol.">
        <title>Draft genome sequence of pigeonpea (Cajanus cajan), an orphan legume crop of resource-poor farmers.</title>
        <authorList>
            <person name="Varshney R.K."/>
            <person name="Chen W."/>
            <person name="Li Y."/>
            <person name="Bharti A.K."/>
            <person name="Saxena R.K."/>
            <person name="Schlueter J.A."/>
            <person name="Donoghue M.T."/>
            <person name="Azam S."/>
            <person name="Fan G."/>
            <person name="Whaley A.M."/>
            <person name="Farmer A.D."/>
            <person name="Sheridan J."/>
            <person name="Iwata A."/>
            <person name="Tuteja R."/>
            <person name="Penmetsa R.V."/>
            <person name="Wu W."/>
            <person name="Upadhyaya H.D."/>
            <person name="Yang S.P."/>
            <person name="Shah T."/>
            <person name="Saxena K.B."/>
            <person name="Michael T."/>
            <person name="McCombie W.R."/>
            <person name="Yang B."/>
            <person name="Zhang G."/>
            <person name="Yang H."/>
            <person name="Wang J."/>
            <person name="Spillane C."/>
            <person name="Cook D.R."/>
            <person name="May G.D."/>
            <person name="Xu X."/>
            <person name="Jackson S.A."/>
        </authorList>
    </citation>
    <scope>NUCLEOTIDE SEQUENCE [LARGE SCALE GENOMIC DNA]</scope>
    <source>
        <strain evidence="2">cv. Asha</strain>
    </source>
</reference>
<organism evidence="1 2">
    <name type="scientific">Cajanus cajan</name>
    <name type="common">Pigeon pea</name>
    <name type="synonym">Cajanus indicus</name>
    <dbReference type="NCBI Taxonomy" id="3821"/>
    <lineage>
        <taxon>Eukaryota</taxon>
        <taxon>Viridiplantae</taxon>
        <taxon>Streptophyta</taxon>
        <taxon>Embryophyta</taxon>
        <taxon>Tracheophyta</taxon>
        <taxon>Spermatophyta</taxon>
        <taxon>Magnoliopsida</taxon>
        <taxon>eudicotyledons</taxon>
        <taxon>Gunneridae</taxon>
        <taxon>Pentapetalae</taxon>
        <taxon>rosids</taxon>
        <taxon>fabids</taxon>
        <taxon>Fabales</taxon>
        <taxon>Fabaceae</taxon>
        <taxon>Papilionoideae</taxon>
        <taxon>50 kb inversion clade</taxon>
        <taxon>NPAAA clade</taxon>
        <taxon>indigoferoid/millettioid clade</taxon>
        <taxon>Phaseoleae</taxon>
        <taxon>Cajanus</taxon>
    </lineage>
</organism>
<dbReference type="EMBL" id="CM003612">
    <property type="protein sequence ID" value="KYP60012.1"/>
    <property type="molecule type" value="Genomic_DNA"/>
</dbReference>
<evidence type="ECO:0000313" key="1">
    <source>
        <dbReference type="EMBL" id="KYP60012.1"/>
    </source>
</evidence>
<protein>
    <submittedName>
        <fullName evidence="1">Uncharacterized protein</fullName>
    </submittedName>
</protein>
<dbReference type="PANTHER" id="PTHR31286">
    <property type="entry name" value="GLYCINE-RICH CELL WALL STRUCTURAL PROTEIN 1.8-LIKE"/>
    <property type="match status" value="1"/>
</dbReference>
<sequence length="180" mass="20287">WRPKILFAIARGIGTPALSLDDATVNRSFGHYAHVQVDLDLRGEIRDQILVERHGFAFFMDLVYEMLPSFCASCKVIGHSYADCRSRVGQVKKKKNKDRVQEAIFEIVVKHGAEGIFEAVTFEDMNTVLDLGVVVSNSMHQKSWVVGVVPINDYLDAMQHNGELNDIFSPSIMISFLWLS</sequence>
<proteinExistence type="predicted"/>
<dbReference type="Proteomes" id="UP000075243">
    <property type="component" value="Chromosome 10"/>
</dbReference>
<name>A0A151SZ18_CAJCA</name>
<gene>
    <name evidence="1" type="ORF">KK1_015459</name>
</gene>
<dbReference type="InterPro" id="IPR040256">
    <property type="entry name" value="At4g02000-like"/>
</dbReference>
<accession>A0A151SZ18</accession>
<dbReference type="Gramene" id="C.cajan_15022.t">
    <property type="protein sequence ID" value="C.cajan_15022.t.cds1"/>
    <property type="gene ID" value="C.cajan_15022"/>
</dbReference>
<feature type="non-terminal residue" evidence="1">
    <location>
        <position position="1"/>
    </location>
</feature>
<evidence type="ECO:0000313" key="2">
    <source>
        <dbReference type="Proteomes" id="UP000075243"/>
    </source>
</evidence>
<dbReference type="AlphaFoldDB" id="A0A151SZ18"/>